<gene>
    <name evidence="2" type="ORF">C8E87_5449</name>
</gene>
<keyword evidence="1" id="KW-0812">Transmembrane</keyword>
<keyword evidence="1" id="KW-1133">Transmembrane helix</keyword>
<accession>A0A4R6JY20</accession>
<keyword evidence="3" id="KW-1185">Reference proteome</keyword>
<sequence length="227" mass="26033">MMAGELQASTPARRILQMLVPALTLIVFAGATIGVIVSPAFMRRLYDDKDYSVIADVGQAYGGASAMVACAALFVVAASILLQYRQLRQMRRDAAADFAEELVLLAMENPQYRQCWGARVAPDGVDEDLFYYCSKVIKNWARLYDLGVLGETQVRQYLRSFFDSEVPRMFWEKHNEWQQRKSGRRRREHFRDLVNDEYLRALRAGPPSRAREFCRPTRGDLLSHDDQ</sequence>
<evidence type="ECO:0000256" key="1">
    <source>
        <dbReference type="SAM" id="Phobius"/>
    </source>
</evidence>
<feature type="transmembrane region" description="Helical" evidence="1">
    <location>
        <begin position="20"/>
        <end position="41"/>
    </location>
</feature>
<dbReference type="AlphaFoldDB" id="A0A4R6JY20"/>
<reference evidence="2 3" key="1">
    <citation type="submission" date="2019-03" db="EMBL/GenBank/DDBJ databases">
        <title>Sequencing the genomes of 1000 actinobacteria strains.</title>
        <authorList>
            <person name="Klenk H.-P."/>
        </authorList>
    </citation>
    <scope>NUCLEOTIDE SEQUENCE [LARGE SCALE GENOMIC DNA]</scope>
    <source>
        <strain evidence="2 3">DSM 43805</strain>
    </source>
</reference>
<dbReference type="EMBL" id="SNWR01000001">
    <property type="protein sequence ID" value="TDO41710.1"/>
    <property type="molecule type" value="Genomic_DNA"/>
</dbReference>
<proteinExistence type="predicted"/>
<feature type="transmembrane region" description="Helical" evidence="1">
    <location>
        <begin position="61"/>
        <end position="82"/>
    </location>
</feature>
<dbReference type="InterPro" id="IPR045728">
    <property type="entry name" value="DUF6082"/>
</dbReference>
<keyword evidence="1" id="KW-0472">Membrane</keyword>
<comment type="caution">
    <text evidence="2">The sequence shown here is derived from an EMBL/GenBank/DDBJ whole genome shotgun (WGS) entry which is preliminary data.</text>
</comment>
<organism evidence="2 3">
    <name type="scientific">Paractinoplanes brasiliensis</name>
    <dbReference type="NCBI Taxonomy" id="52695"/>
    <lineage>
        <taxon>Bacteria</taxon>
        <taxon>Bacillati</taxon>
        <taxon>Actinomycetota</taxon>
        <taxon>Actinomycetes</taxon>
        <taxon>Micromonosporales</taxon>
        <taxon>Micromonosporaceae</taxon>
        <taxon>Paractinoplanes</taxon>
    </lineage>
</organism>
<dbReference type="OrthoDB" id="4171124at2"/>
<protein>
    <submittedName>
        <fullName evidence="2">Uncharacterized protein</fullName>
    </submittedName>
</protein>
<dbReference type="RefSeq" id="WP_133875701.1">
    <property type="nucleotide sequence ID" value="NZ_BOMD01000024.1"/>
</dbReference>
<dbReference type="Proteomes" id="UP000294901">
    <property type="component" value="Unassembled WGS sequence"/>
</dbReference>
<evidence type="ECO:0000313" key="3">
    <source>
        <dbReference type="Proteomes" id="UP000294901"/>
    </source>
</evidence>
<name>A0A4R6JY20_9ACTN</name>
<dbReference type="Pfam" id="PF19560">
    <property type="entry name" value="DUF6082"/>
    <property type="match status" value="1"/>
</dbReference>
<evidence type="ECO:0000313" key="2">
    <source>
        <dbReference type="EMBL" id="TDO41710.1"/>
    </source>
</evidence>